<dbReference type="PANTHER" id="PTHR24116:SF0">
    <property type="entry name" value="KINASE D-INTERACTING SUBSTRATE OF 220 KDA"/>
    <property type="match status" value="1"/>
</dbReference>
<evidence type="ECO:0000313" key="2">
    <source>
        <dbReference type="Proteomes" id="UP000695022"/>
    </source>
</evidence>
<dbReference type="RefSeq" id="XP_014670647.1">
    <property type="nucleotide sequence ID" value="XM_014815161.1"/>
</dbReference>
<dbReference type="PANTHER" id="PTHR24116">
    <property type="entry name" value="KINASE D-INTERACTING SUBSTRATE OF 220 KDA"/>
    <property type="match status" value="1"/>
</dbReference>
<dbReference type="InterPro" id="IPR052771">
    <property type="entry name" value="Neurotrophin_sig_adaptor"/>
</dbReference>
<dbReference type="RefSeq" id="XP_014670648.1">
    <property type="nucleotide sequence ID" value="XM_014815162.1"/>
</dbReference>
<dbReference type="Pfam" id="PF12796">
    <property type="entry name" value="Ank_2"/>
    <property type="match status" value="1"/>
</dbReference>
<dbReference type="SUPFAM" id="SSF48403">
    <property type="entry name" value="Ankyrin repeat"/>
    <property type="match status" value="1"/>
</dbReference>
<dbReference type="Pfam" id="PF00023">
    <property type="entry name" value="Ank"/>
    <property type="match status" value="2"/>
</dbReference>
<dbReference type="PROSITE" id="PS50088">
    <property type="entry name" value="ANK_REPEAT"/>
    <property type="match status" value="4"/>
</dbReference>
<dbReference type="PROSITE" id="PS50297">
    <property type="entry name" value="ANK_REP_REGION"/>
    <property type="match status" value="3"/>
</dbReference>
<proteinExistence type="predicted"/>
<dbReference type="Proteomes" id="UP000695022">
    <property type="component" value="Unplaced"/>
</dbReference>
<gene>
    <name evidence="3 4 5 6" type="primary">LOC106811512</name>
</gene>
<feature type="repeat" description="ANK" evidence="1">
    <location>
        <begin position="138"/>
        <end position="170"/>
    </location>
</feature>
<dbReference type="GeneID" id="106811512"/>
<dbReference type="SMART" id="SM00248">
    <property type="entry name" value="ANK"/>
    <property type="match status" value="4"/>
</dbReference>
<protein>
    <submittedName>
        <fullName evidence="3 4">Kinase D-interacting substrate of 220 kDa-like</fullName>
    </submittedName>
</protein>
<feature type="repeat" description="ANK" evidence="1">
    <location>
        <begin position="39"/>
        <end position="71"/>
    </location>
</feature>
<dbReference type="InterPro" id="IPR036770">
    <property type="entry name" value="Ankyrin_rpt-contain_sf"/>
</dbReference>
<evidence type="ECO:0000313" key="3">
    <source>
        <dbReference type="RefSeq" id="XP_014670646.1"/>
    </source>
</evidence>
<organism evidence="2 6">
    <name type="scientific">Priapulus caudatus</name>
    <name type="common">Priapulid worm</name>
    <dbReference type="NCBI Taxonomy" id="37621"/>
    <lineage>
        <taxon>Eukaryota</taxon>
        <taxon>Metazoa</taxon>
        <taxon>Ecdysozoa</taxon>
        <taxon>Scalidophora</taxon>
        <taxon>Priapulida</taxon>
        <taxon>Priapulimorpha</taxon>
        <taxon>Priapulimorphida</taxon>
        <taxon>Priapulidae</taxon>
        <taxon>Priapulus</taxon>
    </lineage>
</organism>
<reference evidence="3 4" key="1">
    <citation type="submission" date="2025-05" db="UniProtKB">
        <authorList>
            <consortium name="RefSeq"/>
        </authorList>
    </citation>
    <scope>IDENTIFICATION</scope>
</reference>
<dbReference type="PRINTS" id="PR01415">
    <property type="entry name" value="ANKYRIN"/>
</dbReference>
<sequence>MAALGLQNLYSSIVKGDLSKARLILDTWVESVDDQTDLNGGTPLMFASEKGHLHIVRELVFRGADVNKTDWDSWTALIYAAKEGHPDVVQELLDRGAHLETRDMGGWTALVWASYKGNVEVVKILLNKGANSNIKGEHHMSSLLWASGRGHWEIVKLLLVKGAKSTSADKYGTTALRVGLQEGIQEVRASLAAVWSERGYSRDEFVDPSDRCHEGKLRECSQASAGVLTQRKRRRQGWSHCPVHHC</sequence>
<dbReference type="RefSeq" id="XP_014670649.1">
    <property type="nucleotide sequence ID" value="XM_014815163.1"/>
</dbReference>
<keyword evidence="1" id="KW-0040">ANK repeat</keyword>
<dbReference type="InterPro" id="IPR002110">
    <property type="entry name" value="Ankyrin_rpt"/>
</dbReference>
<dbReference type="RefSeq" id="XP_014670646.1">
    <property type="nucleotide sequence ID" value="XM_014815160.1"/>
</dbReference>
<evidence type="ECO:0000313" key="6">
    <source>
        <dbReference type="RefSeq" id="XP_014670649.1"/>
    </source>
</evidence>
<dbReference type="Gene3D" id="1.25.40.20">
    <property type="entry name" value="Ankyrin repeat-containing domain"/>
    <property type="match status" value="1"/>
</dbReference>
<accession>A0ABM1EEM8</accession>
<evidence type="ECO:0000313" key="4">
    <source>
        <dbReference type="RefSeq" id="XP_014670647.1"/>
    </source>
</evidence>
<feature type="repeat" description="ANK" evidence="1">
    <location>
        <begin position="105"/>
        <end position="137"/>
    </location>
</feature>
<evidence type="ECO:0000313" key="5">
    <source>
        <dbReference type="RefSeq" id="XP_014670648.1"/>
    </source>
</evidence>
<keyword evidence="2" id="KW-1185">Reference proteome</keyword>
<feature type="repeat" description="ANK" evidence="1">
    <location>
        <begin position="72"/>
        <end position="104"/>
    </location>
</feature>
<evidence type="ECO:0000256" key="1">
    <source>
        <dbReference type="PROSITE-ProRule" id="PRU00023"/>
    </source>
</evidence>
<name>A0ABM1EEM8_PRICU</name>